<evidence type="ECO:0000313" key="11">
    <source>
        <dbReference type="Proteomes" id="UP000271705"/>
    </source>
</evidence>
<dbReference type="Pfam" id="PF02108">
    <property type="entry name" value="FliH"/>
    <property type="match status" value="1"/>
</dbReference>
<evidence type="ECO:0000313" key="10">
    <source>
        <dbReference type="EMBL" id="RTQ85505.1"/>
    </source>
</evidence>
<keyword evidence="4" id="KW-0813">Transport</keyword>
<keyword evidence="5" id="KW-1005">Bacterial flagellum biogenesis</keyword>
<name>A0A3S0JES7_STEMA</name>
<dbReference type="AlphaFoldDB" id="A0A3S0JES7"/>
<dbReference type="PANTHER" id="PTHR34982:SF1">
    <property type="entry name" value="FLAGELLAR ASSEMBLY PROTEIN FLIH"/>
    <property type="match status" value="1"/>
</dbReference>
<dbReference type="GO" id="GO:0015031">
    <property type="term" value="P:protein transport"/>
    <property type="evidence" value="ECO:0007669"/>
    <property type="project" value="UniProtKB-KW"/>
</dbReference>
<evidence type="ECO:0000256" key="1">
    <source>
        <dbReference type="ARBA" id="ARBA00003041"/>
    </source>
</evidence>
<keyword evidence="10" id="KW-0966">Cell projection</keyword>
<feature type="domain" description="Flagellar assembly protein FliH/Type III secretion system HrpE" evidence="9">
    <location>
        <begin position="82"/>
        <end position="201"/>
    </location>
</feature>
<protein>
    <recommendedName>
        <fullName evidence="3">Flagellar assembly protein FliH</fullName>
    </recommendedName>
</protein>
<organism evidence="10 11">
    <name type="scientific">Stenotrophomonas maltophilia</name>
    <name type="common">Pseudomonas maltophilia</name>
    <name type="synonym">Xanthomonas maltophilia</name>
    <dbReference type="NCBI Taxonomy" id="40324"/>
    <lineage>
        <taxon>Bacteria</taxon>
        <taxon>Pseudomonadati</taxon>
        <taxon>Pseudomonadota</taxon>
        <taxon>Gammaproteobacteria</taxon>
        <taxon>Lysobacterales</taxon>
        <taxon>Lysobacteraceae</taxon>
        <taxon>Stenotrophomonas</taxon>
        <taxon>Stenotrophomonas maltophilia group</taxon>
    </lineage>
</organism>
<dbReference type="GO" id="GO:0005829">
    <property type="term" value="C:cytosol"/>
    <property type="evidence" value="ECO:0007669"/>
    <property type="project" value="TreeGrafter"/>
</dbReference>
<gene>
    <name evidence="10" type="ORF">EKL94_20295</name>
</gene>
<evidence type="ECO:0000256" key="3">
    <source>
        <dbReference type="ARBA" id="ARBA00016507"/>
    </source>
</evidence>
<comment type="similarity">
    <text evidence="2">Belongs to the FliH family.</text>
</comment>
<dbReference type="PANTHER" id="PTHR34982">
    <property type="entry name" value="YOP PROTEINS TRANSLOCATION PROTEIN L"/>
    <property type="match status" value="1"/>
</dbReference>
<dbReference type="InterPro" id="IPR051472">
    <property type="entry name" value="T3SS_Stator/FliH"/>
</dbReference>
<keyword evidence="10" id="KW-0282">Flagellum</keyword>
<dbReference type="InterPro" id="IPR018035">
    <property type="entry name" value="Flagellar_FliH/T3SS_HrpE"/>
</dbReference>
<evidence type="ECO:0000256" key="4">
    <source>
        <dbReference type="ARBA" id="ARBA00022448"/>
    </source>
</evidence>
<feature type="compositionally biased region" description="Acidic residues" evidence="8">
    <location>
        <begin position="20"/>
        <end position="31"/>
    </location>
</feature>
<accession>A0A3S0JES7</accession>
<keyword evidence="10" id="KW-0969">Cilium</keyword>
<evidence type="ECO:0000256" key="7">
    <source>
        <dbReference type="ARBA" id="ARBA00023225"/>
    </source>
</evidence>
<keyword evidence="6" id="KW-0653">Protein transport</keyword>
<dbReference type="EMBL" id="RXLZ01000086">
    <property type="protein sequence ID" value="RTQ85505.1"/>
    <property type="molecule type" value="Genomic_DNA"/>
</dbReference>
<comment type="function">
    <text evidence="1">Needed for flagellar regrowth and assembly.</text>
</comment>
<proteinExistence type="inferred from homology"/>
<evidence type="ECO:0000256" key="6">
    <source>
        <dbReference type="ARBA" id="ARBA00022927"/>
    </source>
</evidence>
<keyword evidence="7" id="KW-1006">Bacterial flagellum protein export</keyword>
<evidence type="ECO:0000259" key="9">
    <source>
        <dbReference type="Pfam" id="PF02108"/>
    </source>
</evidence>
<feature type="region of interest" description="Disordered" evidence="8">
    <location>
        <begin position="15"/>
        <end position="43"/>
    </location>
</feature>
<reference evidence="10 11" key="1">
    <citation type="submission" date="2018-12" db="EMBL/GenBank/DDBJ databases">
        <authorList>
            <person name="Kartti S."/>
            <person name="Manni A."/>
            <person name="Chemao El Fihri M.W."/>
            <person name="Laamarti M."/>
            <person name="Temsamani L."/>
            <person name="El Jamali J.E."/>
            <person name="Ouadghiri M."/>
            <person name="Ibrahimi A."/>
            <person name="Filati-Maltouf A."/>
        </authorList>
    </citation>
    <scope>NUCLEOTIDE SEQUENCE [LARGE SCALE GENOMIC DNA]</scope>
    <source>
        <strain evidence="10 11">MDMC339</strain>
    </source>
</reference>
<evidence type="ECO:0000256" key="5">
    <source>
        <dbReference type="ARBA" id="ARBA00022795"/>
    </source>
</evidence>
<evidence type="ECO:0000256" key="2">
    <source>
        <dbReference type="ARBA" id="ARBA00006602"/>
    </source>
</evidence>
<sequence>MSNVVRWLAPDLLAQPEPVLDQEDAFELTEPDPEHEPEPEPPLQLPTLEEIQAIQDSAEKEGFQHGHAEGYGQGQAEVRRLAAQIEGILDNFSRPLVRLENEVVGALGELAVRIAGALVGRAYEADPALLAQLVGEAIDAVGGSTREVEVRLHPDDIAALAPLLSLPPQQRLVPDTSLSRGDLRVHAEAVRIDGTLEARLRGALDAVIRQTGANA</sequence>
<evidence type="ECO:0000256" key="8">
    <source>
        <dbReference type="SAM" id="MobiDB-lite"/>
    </source>
</evidence>
<comment type="caution">
    <text evidence="10">The sequence shown here is derived from an EMBL/GenBank/DDBJ whole genome shotgun (WGS) entry which is preliminary data.</text>
</comment>
<dbReference type="Proteomes" id="UP000271705">
    <property type="component" value="Unassembled WGS sequence"/>
</dbReference>
<dbReference type="GO" id="GO:0044781">
    <property type="term" value="P:bacterial-type flagellum organization"/>
    <property type="evidence" value="ECO:0007669"/>
    <property type="project" value="UniProtKB-KW"/>
</dbReference>